<gene>
    <name evidence="7" type="ORF">H8712_03765</name>
</gene>
<feature type="transmembrane region" description="Helical" evidence="6">
    <location>
        <begin position="16"/>
        <end position="34"/>
    </location>
</feature>
<dbReference type="Proteomes" id="UP000661649">
    <property type="component" value="Unassembled WGS sequence"/>
</dbReference>
<feature type="transmembrane region" description="Helical" evidence="6">
    <location>
        <begin position="261"/>
        <end position="277"/>
    </location>
</feature>
<keyword evidence="5 6" id="KW-0472">Membrane</keyword>
<accession>A0ABR7P8K1</accession>
<dbReference type="InterPro" id="IPR051679">
    <property type="entry name" value="DASS-Related_Transporters"/>
</dbReference>
<evidence type="ECO:0000256" key="1">
    <source>
        <dbReference type="ARBA" id="ARBA00004651"/>
    </source>
</evidence>
<dbReference type="Pfam" id="PF03606">
    <property type="entry name" value="DcuC"/>
    <property type="match status" value="1"/>
</dbReference>
<evidence type="ECO:0000256" key="3">
    <source>
        <dbReference type="ARBA" id="ARBA00022692"/>
    </source>
</evidence>
<dbReference type="RefSeq" id="WP_118701047.1">
    <property type="nucleotide sequence ID" value="NZ_JACRTP010000001.1"/>
</dbReference>
<dbReference type="EMBL" id="JACRTP010000001">
    <property type="protein sequence ID" value="MBC8627740.1"/>
    <property type="molecule type" value="Genomic_DNA"/>
</dbReference>
<evidence type="ECO:0000256" key="2">
    <source>
        <dbReference type="ARBA" id="ARBA00022475"/>
    </source>
</evidence>
<keyword evidence="3 6" id="KW-0812">Transmembrane</keyword>
<proteinExistence type="predicted"/>
<feature type="transmembrane region" description="Helical" evidence="6">
    <location>
        <begin position="418"/>
        <end position="436"/>
    </location>
</feature>
<evidence type="ECO:0000256" key="6">
    <source>
        <dbReference type="SAM" id="Phobius"/>
    </source>
</evidence>
<feature type="transmembrane region" description="Helical" evidence="6">
    <location>
        <begin position="179"/>
        <end position="195"/>
    </location>
</feature>
<keyword evidence="8" id="KW-1185">Reference proteome</keyword>
<feature type="transmembrane region" description="Helical" evidence="6">
    <location>
        <begin position="83"/>
        <end position="108"/>
    </location>
</feature>
<keyword evidence="2" id="KW-1003">Cell membrane</keyword>
<feature type="transmembrane region" description="Helical" evidence="6">
    <location>
        <begin position="443"/>
        <end position="464"/>
    </location>
</feature>
<keyword evidence="4 6" id="KW-1133">Transmembrane helix</keyword>
<dbReference type="InterPro" id="IPR018385">
    <property type="entry name" value="C4_dicarb_anaerob_car-like"/>
</dbReference>
<comment type="subcellular location">
    <subcellularLocation>
        <location evidence="1">Cell membrane</location>
        <topology evidence="1">Multi-pass membrane protein</topology>
    </subcellularLocation>
</comment>
<name>A0ABR7P8K1_9FIRM</name>
<feature type="transmembrane region" description="Helical" evidence="6">
    <location>
        <begin position="146"/>
        <end position="172"/>
    </location>
</feature>
<feature type="transmembrane region" description="Helical" evidence="6">
    <location>
        <begin position="289"/>
        <end position="305"/>
    </location>
</feature>
<dbReference type="PANTHER" id="PTHR43652">
    <property type="entry name" value="BASIC AMINO ACID ANTIPORTER YFCC-RELATED"/>
    <property type="match status" value="1"/>
</dbReference>
<organism evidence="7 8">
    <name type="scientific">Blautia stercoris</name>
    <dbReference type="NCBI Taxonomy" id="871664"/>
    <lineage>
        <taxon>Bacteria</taxon>
        <taxon>Bacillati</taxon>
        <taxon>Bacillota</taxon>
        <taxon>Clostridia</taxon>
        <taxon>Lachnospirales</taxon>
        <taxon>Lachnospiraceae</taxon>
        <taxon>Blautia</taxon>
    </lineage>
</organism>
<protein>
    <submittedName>
        <fullName evidence="7">YfcC family protein</fullName>
    </submittedName>
</protein>
<evidence type="ECO:0000256" key="5">
    <source>
        <dbReference type="ARBA" id="ARBA00023136"/>
    </source>
</evidence>
<reference evidence="7 8" key="1">
    <citation type="submission" date="2020-08" db="EMBL/GenBank/DDBJ databases">
        <title>Genome public.</title>
        <authorList>
            <person name="Liu C."/>
            <person name="Sun Q."/>
        </authorList>
    </citation>
    <scope>NUCLEOTIDE SEQUENCE [LARGE SCALE GENOMIC DNA]</scope>
    <source>
        <strain evidence="7 8">3_YM_SP_D4_24.mj</strain>
    </source>
</reference>
<feature type="transmembrane region" description="Helical" evidence="6">
    <location>
        <begin position="201"/>
        <end position="224"/>
    </location>
</feature>
<dbReference type="PANTHER" id="PTHR43652:SF2">
    <property type="entry name" value="BASIC AMINO ACID ANTIPORTER YFCC-RELATED"/>
    <property type="match status" value="1"/>
</dbReference>
<evidence type="ECO:0000313" key="8">
    <source>
        <dbReference type="Proteomes" id="UP000661649"/>
    </source>
</evidence>
<sequence>MDTETKKKKKFKLPHIFVLLTAIIIVCAVATWILPAGEFDRQVNEAGTEVVVPGTYHTVDSSPVGPFETVKAIYNGMLNGGGVIFFVFIAYAAIGLIISTGAFNGLVAGLLKILQGKTRAIIIPVFILVLGCASSTIGVFEEAFPFIPIFVGIAIAMGYDAVVGLAIVALGVGLGYSGAVMNPFTVGMAQSIAGLQQLSGAGYRIICHLAMIVVASIFVVRYALKIQADPTKSLVYGDDFSHLTIDAKEVENHPFGIREKLVLATLAAGIAVIVWGVKVKGWYFEDLSAVFLIMGIVSSLIMGWGPNTIAEKMAASFTDIAVACMMIGFSRGILVVLQSGHIIDTIVYGISIPLHYFPSWVASEAMLVVQTLLNFLIPSGSGQAVTSMPIMAPLADLVGVSRQVSVLAFQFGDGLSNIVWPTAMAPIMCGIAGVKIEKWWKFIVPIFLVLLLTQGILIGISTIVF</sequence>
<comment type="caution">
    <text evidence="7">The sequence shown here is derived from an EMBL/GenBank/DDBJ whole genome shotgun (WGS) entry which is preliminary data.</text>
</comment>
<feature type="transmembrane region" description="Helical" evidence="6">
    <location>
        <begin position="120"/>
        <end position="140"/>
    </location>
</feature>
<evidence type="ECO:0000256" key="4">
    <source>
        <dbReference type="ARBA" id="ARBA00022989"/>
    </source>
</evidence>
<evidence type="ECO:0000313" key="7">
    <source>
        <dbReference type="EMBL" id="MBC8627740.1"/>
    </source>
</evidence>